<feature type="domain" description="DUF4180" evidence="1">
    <location>
        <begin position="9"/>
        <end position="117"/>
    </location>
</feature>
<evidence type="ECO:0000313" key="3">
    <source>
        <dbReference type="Proteomes" id="UP000480178"/>
    </source>
</evidence>
<dbReference type="KEGG" id="rhoz:GXP67_16830"/>
<reference evidence="2 3" key="1">
    <citation type="submission" date="2020-01" db="EMBL/GenBank/DDBJ databases">
        <authorList>
            <person name="Kim M.K."/>
        </authorList>
    </citation>
    <scope>NUCLEOTIDE SEQUENCE [LARGE SCALE GENOMIC DNA]</scope>
    <source>
        <strain evidence="2 3">172606-1</strain>
    </source>
</reference>
<accession>A0A6C0GJG8</accession>
<proteinExistence type="predicted"/>
<dbReference type="RefSeq" id="WP_162444206.1">
    <property type="nucleotide sequence ID" value="NZ_CP048222.1"/>
</dbReference>
<keyword evidence="3" id="KW-1185">Reference proteome</keyword>
<dbReference type="AlphaFoldDB" id="A0A6C0GJG8"/>
<name>A0A6C0GJG8_9BACT</name>
<sequence>MKIEYIEVNGQTIAEIVSDDIIIHNAQDALELLVNCGYNGASALIMQASNLTPDFFELRTGVAGEVLQKFSTYRMRMAIVGDYTSFSSKSLKDFIFESNRAGRIIFVSSGAEARKALSEKG</sequence>
<protein>
    <submittedName>
        <fullName evidence="2">DUF4180 domain-containing protein</fullName>
    </submittedName>
</protein>
<gene>
    <name evidence="2" type="ORF">GXP67_16830</name>
</gene>
<evidence type="ECO:0000313" key="2">
    <source>
        <dbReference type="EMBL" id="QHT68188.1"/>
    </source>
</evidence>
<dbReference type="EMBL" id="CP048222">
    <property type="protein sequence ID" value="QHT68188.1"/>
    <property type="molecule type" value="Genomic_DNA"/>
</dbReference>
<dbReference type="Pfam" id="PF13788">
    <property type="entry name" value="DUF4180"/>
    <property type="match status" value="1"/>
</dbReference>
<dbReference type="Proteomes" id="UP000480178">
    <property type="component" value="Chromosome"/>
</dbReference>
<organism evidence="2 3">
    <name type="scientific">Rhodocytophaga rosea</name>
    <dbReference type="NCBI Taxonomy" id="2704465"/>
    <lineage>
        <taxon>Bacteria</taxon>
        <taxon>Pseudomonadati</taxon>
        <taxon>Bacteroidota</taxon>
        <taxon>Cytophagia</taxon>
        <taxon>Cytophagales</taxon>
        <taxon>Rhodocytophagaceae</taxon>
        <taxon>Rhodocytophaga</taxon>
    </lineage>
</organism>
<dbReference type="InterPro" id="IPR025438">
    <property type="entry name" value="DUF4180"/>
</dbReference>
<evidence type="ECO:0000259" key="1">
    <source>
        <dbReference type="Pfam" id="PF13788"/>
    </source>
</evidence>